<gene>
    <name evidence="1" type="ORF">GCM10007391_21900</name>
</gene>
<dbReference type="InterPro" id="IPR011990">
    <property type="entry name" value="TPR-like_helical_dom_sf"/>
</dbReference>
<accession>A0A918JLC8</accession>
<dbReference type="EMBL" id="BMXP01000005">
    <property type="protein sequence ID" value="GGW87786.1"/>
    <property type="molecule type" value="Genomic_DNA"/>
</dbReference>
<evidence type="ECO:0008006" key="3">
    <source>
        <dbReference type="Google" id="ProtNLM"/>
    </source>
</evidence>
<dbReference type="Gene3D" id="1.25.40.10">
    <property type="entry name" value="Tetratricopeptide repeat domain"/>
    <property type="match status" value="1"/>
</dbReference>
<dbReference type="AlphaFoldDB" id="A0A918JLC8"/>
<evidence type="ECO:0000313" key="2">
    <source>
        <dbReference type="Proteomes" id="UP000631300"/>
    </source>
</evidence>
<comment type="caution">
    <text evidence="1">The sequence shown here is derived from an EMBL/GenBank/DDBJ whole genome shotgun (WGS) entry which is preliminary data.</text>
</comment>
<sequence length="490" mass="54708">MRGLLLAIVAFFLVCADTTFAPHVLLHNAQSAAQPSPLLWRATQQGSEEARAALIRLSRGEKKRYWLMRLAQNDDPQAAWALYELSGPDDDPRQLMRLAAMGNVPEAQLSYAMSEDDPAFREKWLKRAASQGLADAQAALADWYLLYDKPEKARPLLALIADNDNQSAYKFGRLLWDAGEKEAGREYLAKAAEQGNATAQGVLDVLKRYTQQPVTRSFDNRWPSECRQRIQMFADSLSTIQHADKLYRAFNDDPRLASLPLCLAKPLWLTSDTFTCDENWQQSQRLGCDIRPLAPAIERDGASHVVLLAQQGKANIDNGVMFLDIGDTYSVFVHELAHFAGFADEYPLSKGAAKKVCQTATQSVNESPNLVFDGRLTYAPMSVLERWLKLAPHDGIWPAKTCDGIKGNAYKPSSAITFMEHHDTGVIPPLYLALWKQQLEDKTRQRPVSMNLFQAFHHHGQTAQAGIWLERYQQAVAAMPDATGTPSATH</sequence>
<dbReference type="SUPFAM" id="SSF81901">
    <property type="entry name" value="HCP-like"/>
    <property type="match status" value="1"/>
</dbReference>
<evidence type="ECO:0000313" key="1">
    <source>
        <dbReference type="EMBL" id="GGW87786.1"/>
    </source>
</evidence>
<dbReference type="RefSeq" id="WP_189406413.1">
    <property type="nucleotide sequence ID" value="NZ_BMXP01000005.1"/>
</dbReference>
<dbReference type="Proteomes" id="UP000631300">
    <property type="component" value="Unassembled WGS sequence"/>
</dbReference>
<name>A0A918JLC8_9ALTE</name>
<proteinExistence type="predicted"/>
<reference evidence="1" key="2">
    <citation type="submission" date="2020-09" db="EMBL/GenBank/DDBJ databases">
        <authorList>
            <person name="Sun Q."/>
            <person name="Kim S."/>
        </authorList>
    </citation>
    <scope>NUCLEOTIDE SEQUENCE</scope>
    <source>
        <strain evidence="1">KCTC 22164</strain>
    </source>
</reference>
<organism evidence="1 2">
    <name type="scientific">Alteromonas halophila</name>
    <dbReference type="NCBI Taxonomy" id="516698"/>
    <lineage>
        <taxon>Bacteria</taxon>
        <taxon>Pseudomonadati</taxon>
        <taxon>Pseudomonadota</taxon>
        <taxon>Gammaproteobacteria</taxon>
        <taxon>Alteromonadales</taxon>
        <taxon>Alteromonadaceae</taxon>
        <taxon>Alteromonas/Salinimonas group</taxon>
        <taxon>Alteromonas</taxon>
    </lineage>
</organism>
<reference evidence="1" key="1">
    <citation type="journal article" date="2014" name="Int. J. Syst. Evol. Microbiol.">
        <title>Complete genome sequence of Corynebacterium casei LMG S-19264T (=DSM 44701T), isolated from a smear-ripened cheese.</title>
        <authorList>
            <consortium name="US DOE Joint Genome Institute (JGI-PGF)"/>
            <person name="Walter F."/>
            <person name="Albersmeier A."/>
            <person name="Kalinowski J."/>
            <person name="Ruckert C."/>
        </authorList>
    </citation>
    <scope>NUCLEOTIDE SEQUENCE</scope>
    <source>
        <strain evidence="1">KCTC 22164</strain>
    </source>
</reference>
<protein>
    <recommendedName>
        <fullName evidence="3">Sel1 repeat family protein</fullName>
    </recommendedName>
</protein>
<keyword evidence="2" id="KW-1185">Reference proteome</keyword>